<dbReference type="GO" id="GO:0003677">
    <property type="term" value="F:DNA binding"/>
    <property type="evidence" value="ECO:0007669"/>
    <property type="project" value="InterPro"/>
</dbReference>
<dbReference type="SUPFAM" id="SSF47413">
    <property type="entry name" value="lambda repressor-like DNA-binding domains"/>
    <property type="match status" value="1"/>
</dbReference>
<evidence type="ECO:0000313" key="1">
    <source>
        <dbReference type="EMBL" id="AIT41785.1"/>
    </source>
</evidence>
<dbReference type="RefSeq" id="WP_173267151.1">
    <property type="nucleotide sequence ID" value="NZ_KJ940994.1"/>
</dbReference>
<accession>A0A097H0U9</accession>
<sequence>MPKKQIPIFPKEQKVLTEFGERIRLARLRRHISTEAMAVRAACSRMTLHKAEQGSPTVAFGTYVRILAALHLMDDIDLLARDDHVGRRLQDLGLQIPKRIRKT</sequence>
<dbReference type="AlphaFoldDB" id="A0A097H0U9"/>
<reference evidence="1" key="1">
    <citation type="journal article" date="2014" name="PLoS ONE">
        <title>Mobility and generation of mosaic non-autonomous transposons by Tn3-derived inverted-repeat miniature elements (TIMEs).</title>
        <authorList>
            <person name="Szuplewska M."/>
            <person name="Ludwiczak M."/>
            <person name="Lyzwa K."/>
            <person name="Czarnecki J."/>
            <person name="Bartosik D."/>
        </authorList>
    </citation>
    <scope>NUCLEOTIDE SEQUENCE</scope>
    <source>
        <strain evidence="1">LM8</strain>
        <plasmid evidence="1">pLM8P2</plasmid>
    </source>
</reference>
<dbReference type="Pfam" id="PF13560">
    <property type="entry name" value="HTH_31"/>
    <property type="match status" value="1"/>
</dbReference>
<keyword evidence="1" id="KW-0614">Plasmid</keyword>
<dbReference type="EMBL" id="KJ940994">
    <property type="protein sequence ID" value="AIT41785.1"/>
    <property type="molecule type" value="Genomic_DNA"/>
</dbReference>
<dbReference type="Gene3D" id="1.10.260.40">
    <property type="entry name" value="lambda repressor-like DNA-binding domains"/>
    <property type="match status" value="1"/>
</dbReference>
<dbReference type="InterPro" id="IPR001387">
    <property type="entry name" value="Cro/C1-type_HTH"/>
</dbReference>
<name>A0A097H0U9_9PSED</name>
<geneLocation type="plasmid" evidence="1">
    <name>pLM8P2</name>
</geneLocation>
<proteinExistence type="predicted"/>
<protein>
    <submittedName>
        <fullName evidence="1">Putative transcriptional regulator</fullName>
    </submittedName>
</protein>
<organism evidence="1">
    <name type="scientific">Pseudomonas sp. LM8</name>
    <dbReference type="NCBI Taxonomy" id="545908"/>
    <lineage>
        <taxon>Bacteria</taxon>
        <taxon>Pseudomonadati</taxon>
        <taxon>Pseudomonadota</taxon>
        <taxon>Gammaproteobacteria</taxon>
        <taxon>Pseudomonadales</taxon>
        <taxon>Pseudomonadaceae</taxon>
        <taxon>Pseudomonas</taxon>
    </lineage>
</organism>
<dbReference type="CDD" id="cd00093">
    <property type="entry name" value="HTH_XRE"/>
    <property type="match status" value="1"/>
</dbReference>
<dbReference type="InterPro" id="IPR010982">
    <property type="entry name" value="Lambda_DNA-bd_dom_sf"/>
</dbReference>